<gene>
    <name evidence="3" type="ORF">ATOP_01410</name>
</gene>
<proteinExistence type="predicted"/>
<dbReference type="EMBL" id="BQKC01000001">
    <property type="protein sequence ID" value="GJM54486.1"/>
    <property type="molecule type" value="Genomic_DNA"/>
</dbReference>
<organism evidence="3 4">
    <name type="scientific">Granulimonas faecalis</name>
    <dbReference type="NCBI Taxonomy" id="2894155"/>
    <lineage>
        <taxon>Bacteria</taxon>
        <taxon>Bacillati</taxon>
        <taxon>Actinomycetota</taxon>
        <taxon>Coriobacteriia</taxon>
        <taxon>Coriobacteriales</taxon>
        <taxon>Kribbibacteriaceae</taxon>
        <taxon>Granulimonas</taxon>
    </lineage>
</organism>
<keyword evidence="2" id="KW-0812">Transmembrane</keyword>
<dbReference type="RefSeq" id="WP_265590451.1">
    <property type="nucleotide sequence ID" value="NZ_BQKC01000001.1"/>
</dbReference>
<dbReference type="AlphaFoldDB" id="A0AAV5AX05"/>
<keyword evidence="4" id="KW-1185">Reference proteome</keyword>
<reference evidence="3" key="1">
    <citation type="journal article" date="2022" name="Int. J. Syst. Evol. Microbiol.">
        <title>Granulimonas faecalis gen. nov., sp. nov., and Leptogranulimonas caecicola gen. nov., sp. nov., novel lactate-producing Atopobiaceae bacteria isolated from mouse intestines, and an emended description of the family Atopobiaceae.</title>
        <authorList>
            <person name="Morinaga K."/>
            <person name="Kusada H."/>
            <person name="Sakamoto S."/>
            <person name="Murakami T."/>
            <person name="Toyoda A."/>
            <person name="Mori H."/>
            <person name="Meng X.Y."/>
            <person name="Takashino M."/>
            <person name="Murotomi K."/>
            <person name="Tamaki H."/>
        </authorList>
    </citation>
    <scope>NUCLEOTIDE SEQUENCE</scope>
    <source>
        <strain evidence="3">OPF53</strain>
    </source>
</reference>
<accession>A0AAV5AX05</accession>
<protein>
    <submittedName>
        <fullName evidence="3">Uncharacterized protein</fullName>
    </submittedName>
</protein>
<sequence>MAEHERTERPTTGPAIPNLGRTQRVTGLDLPDFDDEPPTVSVPTPEDDLSAVDPAFEGDLDHRSPDPELARPTNAAPRHATPAPSMGRGREAFVREPVPHVTQPAVDLMEEDDTEGAIDYAHESGFTTRRGPVLSGAGYRRSRADEKRFKKDLRYGQYLSVPKGRRDLFSSKRQTQRRRVTMALAAVIALAVVALVVWLVVR</sequence>
<evidence type="ECO:0000256" key="2">
    <source>
        <dbReference type="SAM" id="Phobius"/>
    </source>
</evidence>
<keyword evidence="2" id="KW-1133">Transmembrane helix</keyword>
<evidence type="ECO:0000256" key="1">
    <source>
        <dbReference type="SAM" id="MobiDB-lite"/>
    </source>
</evidence>
<feature type="transmembrane region" description="Helical" evidence="2">
    <location>
        <begin position="180"/>
        <end position="201"/>
    </location>
</feature>
<evidence type="ECO:0000313" key="4">
    <source>
        <dbReference type="Proteomes" id="UP001055025"/>
    </source>
</evidence>
<keyword evidence="2" id="KW-0472">Membrane</keyword>
<feature type="region of interest" description="Disordered" evidence="1">
    <location>
        <begin position="1"/>
        <end position="87"/>
    </location>
</feature>
<feature type="compositionally biased region" description="Basic and acidic residues" evidence="1">
    <location>
        <begin position="59"/>
        <end position="69"/>
    </location>
</feature>
<name>A0AAV5AX05_9ACTN</name>
<dbReference type="Proteomes" id="UP001055025">
    <property type="component" value="Unassembled WGS sequence"/>
</dbReference>
<comment type="caution">
    <text evidence="3">The sequence shown here is derived from an EMBL/GenBank/DDBJ whole genome shotgun (WGS) entry which is preliminary data.</text>
</comment>
<evidence type="ECO:0000313" key="3">
    <source>
        <dbReference type="EMBL" id="GJM54486.1"/>
    </source>
</evidence>